<dbReference type="Proteomes" id="UP001459277">
    <property type="component" value="Unassembled WGS sequence"/>
</dbReference>
<evidence type="ECO:0000313" key="2">
    <source>
        <dbReference type="EMBL" id="KAK9991382.1"/>
    </source>
</evidence>
<organism evidence="2 3">
    <name type="scientific">Lithocarpus litseifolius</name>
    <dbReference type="NCBI Taxonomy" id="425828"/>
    <lineage>
        <taxon>Eukaryota</taxon>
        <taxon>Viridiplantae</taxon>
        <taxon>Streptophyta</taxon>
        <taxon>Embryophyta</taxon>
        <taxon>Tracheophyta</taxon>
        <taxon>Spermatophyta</taxon>
        <taxon>Magnoliopsida</taxon>
        <taxon>eudicotyledons</taxon>
        <taxon>Gunneridae</taxon>
        <taxon>Pentapetalae</taxon>
        <taxon>rosids</taxon>
        <taxon>fabids</taxon>
        <taxon>Fagales</taxon>
        <taxon>Fagaceae</taxon>
        <taxon>Lithocarpus</taxon>
    </lineage>
</organism>
<keyword evidence="1" id="KW-0472">Membrane</keyword>
<reference evidence="2 3" key="1">
    <citation type="submission" date="2024-01" db="EMBL/GenBank/DDBJ databases">
        <title>A telomere-to-telomere, gap-free genome of sweet tea (Lithocarpus litseifolius).</title>
        <authorList>
            <person name="Zhou J."/>
        </authorList>
    </citation>
    <scope>NUCLEOTIDE SEQUENCE [LARGE SCALE GENOMIC DNA]</scope>
    <source>
        <strain evidence="2">Zhou-2022a</strain>
        <tissue evidence="2">Leaf</tissue>
    </source>
</reference>
<feature type="transmembrane region" description="Helical" evidence="1">
    <location>
        <begin position="44"/>
        <end position="69"/>
    </location>
</feature>
<gene>
    <name evidence="2" type="ORF">SO802_026367</name>
</gene>
<protein>
    <submittedName>
        <fullName evidence="2">Uncharacterized protein</fullName>
    </submittedName>
</protein>
<name>A0AAW2C221_9ROSI</name>
<dbReference type="AlphaFoldDB" id="A0AAW2C221"/>
<proteinExistence type="predicted"/>
<keyword evidence="1" id="KW-1133">Transmembrane helix</keyword>
<keyword evidence="3" id="KW-1185">Reference proteome</keyword>
<dbReference type="EMBL" id="JAZDWU010000009">
    <property type="protein sequence ID" value="KAK9991382.1"/>
    <property type="molecule type" value="Genomic_DNA"/>
</dbReference>
<feature type="transmembrane region" description="Helical" evidence="1">
    <location>
        <begin position="115"/>
        <end position="132"/>
    </location>
</feature>
<evidence type="ECO:0000256" key="1">
    <source>
        <dbReference type="SAM" id="Phobius"/>
    </source>
</evidence>
<feature type="transmembrane region" description="Helical" evidence="1">
    <location>
        <begin position="12"/>
        <end position="37"/>
    </location>
</feature>
<comment type="caution">
    <text evidence="2">The sequence shown here is derived from an EMBL/GenBank/DDBJ whole genome shotgun (WGS) entry which is preliminary data.</text>
</comment>
<sequence>MPEGPKTVAYPTIPTTLVFAVPAAPTPMGLSNFLTLVLSLIKNFVVAFISFLRIFLMGLCCALCSFSGLSSIEVAPTSQFKISSSFATIPYPVSEGAAFFTHLTKLRPTTLTCRTSGVLDLLMLIYMAFGYLRSVSPVWRRSTVATEILCKDSFLVVL</sequence>
<evidence type="ECO:0000313" key="3">
    <source>
        <dbReference type="Proteomes" id="UP001459277"/>
    </source>
</evidence>
<accession>A0AAW2C221</accession>
<keyword evidence="1" id="KW-0812">Transmembrane</keyword>